<feature type="region of interest" description="Disordered" evidence="2">
    <location>
        <begin position="911"/>
        <end position="932"/>
    </location>
</feature>
<feature type="compositionally biased region" description="Basic and acidic residues" evidence="2">
    <location>
        <begin position="1006"/>
        <end position="1039"/>
    </location>
</feature>
<dbReference type="PANTHER" id="PTHR42648">
    <property type="entry name" value="TRANSPOSASE, PUTATIVE-RELATED"/>
    <property type="match status" value="1"/>
</dbReference>
<keyword evidence="1" id="KW-0645">Protease</keyword>
<accession>A0A6L2NXP1</accession>
<dbReference type="Gene3D" id="3.30.420.10">
    <property type="entry name" value="Ribonuclease H-like superfamily/Ribonuclease H"/>
    <property type="match status" value="1"/>
</dbReference>
<feature type="region of interest" description="Disordered" evidence="2">
    <location>
        <begin position="1310"/>
        <end position="1347"/>
    </location>
</feature>
<evidence type="ECO:0000256" key="2">
    <source>
        <dbReference type="SAM" id="MobiDB-lite"/>
    </source>
</evidence>
<evidence type="ECO:0000256" key="1">
    <source>
        <dbReference type="ARBA" id="ARBA00022670"/>
    </source>
</evidence>
<dbReference type="GO" id="GO:0006508">
    <property type="term" value="P:proteolysis"/>
    <property type="evidence" value="ECO:0007669"/>
    <property type="project" value="UniProtKB-KW"/>
</dbReference>
<sequence>MIHGQVAYVYSSKGKNGRMMLDSIDNGLLVYPTVEENRQTRPKKYSKLTEAQQLQDDYFGLSVPTFQQREDLIDFINKAMAFLSVVASRRNYAVGQAKVVKCYNFLGEGHMAKQCTQPKRPKSSAWFNAKLMLAEAQEAGQILDEEQLAFIADPGIAKVQVVQQTIPHNSAFQTKNLDAYDSDCDDRSLAKAVLMANLSSCDSYVLSKSVENLDLNAQLQEKVFAIASLKNELRKLKRKNVVDTAISKPSATIAPGMFKLDIEPISHRLKNNKDAHEFVQIVLWYLDSECSKHMTGNHSQLINFVSKFLSTVKFRNDHIAKIMGYGDYQKGNVTISQDEALEFVIKFLKMIQVHLNATFITSGLNGIVERRNYTLVEATYTMLIFSKALLFLWAEAVVTTWYTQNRSLIKKRHNKTPYELLYDRKPDLSYLYVSSALCYPTNDGEDLVIPLGVEEADHDIEVAHIDNNPYVDFLIPEPSSEESSTHIELMQEELNEFERLKVWELVPRPDRVMIITLKWIYKVKLDELIGLQISQSPRCIFLNQSKYAFELLKKYMETCDPMDTPMVEKYKLDEDPQGKAVDPTHYHGMIGTLMYLTSSRPDLVSVVCMLWYSKDSCIALTDFVDSDHAGCQDTRKVHLEFWYTIKKVQGIDSYEFLLANKKYRVDAEVFRKILDICPRVEGEEFTKVQNDDDTLTFLIDLGYKGPLHKYTNMYVDHISQPWRTLAAIINKCLSRKTASNDRLRKSRIDIMWGMFYRENVDYPKLIWEDYAYQIDTGGRENQDKRRGKGSQGKKTVDVSQETVDVSEESEPKPTKKRTTSRRVVKKKVIIYIDDNIIPDPYVALELGKSISITEANEEEAARQVHATHARIVTESVPELAKKRLAIEPKIKGVQSLTLEAQEPVEVMHALKESKKTSRRQPSTEGLSEGTGRIPGVFDEFIVVSTTSSERTGTKPGVPGEEKVLTKEKVILDIDLEMTNDEETDDEVLQVKEQINDGEDEEMTNAKVEESRNGDEEDIDAAKADAEKTEEAKDNSKKAELLPTSSSLSVSLDIQSPSVLKVPVSVISKPSILTHVQETPSVTHVTTLPPPSVTTIPPAPLRQSTILITTNAPTITTAVPEPGALSVVQLRVAKLEKDVFELKKIDHSTKALATLKSQVSMVLEQYLGSKIGDDLQKTLTIKLEQEYKKSASKILKNKKEQAEKQKMPKYTIKFIDKVTLKEYDQKSTLYQTMHENKSFNKNHANHRLYHALMEAWIEDENAMDKGVVDTVMDHKRKHDNNDDEDLQLDQTREPVEEPIDEVVMDDAGKYEVHNDDQPRDTFEPKTTKTPNPEWFKQPPRPHTPNPEWNKHQVTNLIGIILKEIVTPFDLSKPLPMQGHPGHLTVAADYFFNNDLKYLKSSYPERTYTTSITKTKVAQYEIVGIKDMVLTFWSTIKHAYDKDAAKGIKHWGERRKLWYKSQMNKFSKHNVYST</sequence>
<comment type="caution">
    <text evidence="4">The sequence shown here is derived from an EMBL/GenBank/DDBJ whole genome shotgun (WGS) entry which is preliminary data.</text>
</comment>
<dbReference type="InterPro" id="IPR054722">
    <property type="entry name" value="PolX-like_BBD"/>
</dbReference>
<feature type="compositionally biased region" description="Basic and acidic residues" evidence="2">
    <location>
        <begin position="1310"/>
        <end position="1325"/>
    </location>
</feature>
<dbReference type="Pfam" id="PF22936">
    <property type="entry name" value="Pol_BBD"/>
    <property type="match status" value="1"/>
</dbReference>
<reference evidence="4" key="1">
    <citation type="journal article" date="2019" name="Sci. Rep.">
        <title>Draft genome of Tanacetum cinerariifolium, the natural source of mosquito coil.</title>
        <authorList>
            <person name="Yamashiro T."/>
            <person name="Shiraishi A."/>
            <person name="Satake H."/>
            <person name="Nakayama K."/>
        </authorList>
    </citation>
    <scope>NUCLEOTIDE SEQUENCE</scope>
</reference>
<feature type="region of interest" description="Disordered" evidence="2">
    <location>
        <begin position="995"/>
        <end position="1044"/>
    </location>
</feature>
<proteinExistence type="predicted"/>
<name>A0A6L2NXP1_TANCI</name>
<evidence type="ECO:0000313" key="4">
    <source>
        <dbReference type="EMBL" id="GEU90119.1"/>
    </source>
</evidence>
<keyword evidence="1" id="KW-0378">Hydrolase</keyword>
<organism evidence="4">
    <name type="scientific">Tanacetum cinerariifolium</name>
    <name type="common">Dalmatian daisy</name>
    <name type="synonym">Chrysanthemum cinerariifolium</name>
    <dbReference type="NCBI Taxonomy" id="118510"/>
    <lineage>
        <taxon>Eukaryota</taxon>
        <taxon>Viridiplantae</taxon>
        <taxon>Streptophyta</taxon>
        <taxon>Embryophyta</taxon>
        <taxon>Tracheophyta</taxon>
        <taxon>Spermatophyta</taxon>
        <taxon>Magnoliopsida</taxon>
        <taxon>eudicotyledons</taxon>
        <taxon>Gunneridae</taxon>
        <taxon>Pentapetalae</taxon>
        <taxon>asterids</taxon>
        <taxon>campanulids</taxon>
        <taxon>Asterales</taxon>
        <taxon>Asteraceae</taxon>
        <taxon>Asteroideae</taxon>
        <taxon>Anthemideae</taxon>
        <taxon>Anthemidinae</taxon>
        <taxon>Tanacetum</taxon>
    </lineage>
</organism>
<dbReference type="PANTHER" id="PTHR42648:SF18">
    <property type="entry name" value="RETROTRANSPOSON, UNCLASSIFIED-LIKE PROTEIN"/>
    <property type="match status" value="1"/>
</dbReference>
<dbReference type="InterPro" id="IPR036397">
    <property type="entry name" value="RNaseH_sf"/>
</dbReference>
<dbReference type="SUPFAM" id="SSF53098">
    <property type="entry name" value="Ribonuclease H-like"/>
    <property type="match status" value="1"/>
</dbReference>
<dbReference type="GO" id="GO:0003676">
    <property type="term" value="F:nucleic acid binding"/>
    <property type="evidence" value="ECO:0007669"/>
    <property type="project" value="InterPro"/>
</dbReference>
<dbReference type="GO" id="GO:0008233">
    <property type="term" value="F:peptidase activity"/>
    <property type="evidence" value="ECO:0007669"/>
    <property type="project" value="UniProtKB-KW"/>
</dbReference>
<protein>
    <recommendedName>
        <fullName evidence="3">Retrovirus-related Pol polyprotein from transposon TNT 1-94-like beta-barrel domain-containing protein</fullName>
    </recommendedName>
</protein>
<dbReference type="InterPro" id="IPR012337">
    <property type="entry name" value="RNaseH-like_sf"/>
</dbReference>
<gene>
    <name evidence="4" type="ORF">Tci_062097</name>
</gene>
<feature type="domain" description="Retrovirus-related Pol polyprotein from transposon TNT 1-94-like beta-barrel" evidence="3">
    <location>
        <begin position="284"/>
        <end position="328"/>
    </location>
</feature>
<dbReference type="EMBL" id="BKCJ010010114">
    <property type="protein sequence ID" value="GEU90119.1"/>
    <property type="molecule type" value="Genomic_DNA"/>
</dbReference>
<dbReference type="InterPro" id="IPR039537">
    <property type="entry name" value="Retrotran_Ty1/copia-like"/>
</dbReference>
<feature type="region of interest" description="Disordered" evidence="2">
    <location>
        <begin position="778"/>
        <end position="819"/>
    </location>
</feature>
<evidence type="ECO:0000259" key="3">
    <source>
        <dbReference type="Pfam" id="PF22936"/>
    </source>
</evidence>